<dbReference type="PANTHER" id="PTHR13275">
    <property type="entry name" value="YL-1 PROTEIN TRANSCRIPTION FACTOR-LIKE 1"/>
    <property type="match status" value="1"/>
</dbReference>
<feature type="domain" description="Vps72/YL1 C-terminal" evidence="4">
    <location>
        <begin position="322"/>
        <end position="351"/>
    </location>
</feature>
<feature type="compositionally biased region" description="Acidic residues" evidence="3">
    <location>
        <begin position="41"/>
        <end position="50"/>
    </location>
</feature>
<feature type="compositionally biased region" description="Acidic residues" evidence="3">
    <location>
        <begin position="58"/>
        <end position="81"/>
    </location>
</feature>
<dbReference type="Pfam" id="PF05764">
    <property type="entry name" value="YL1"/>
    <property type="match status" value="1"/>
</dbReference>
<dbReference type="PANTHER" id="PTHR13275:SF4">
    <property type="entry name" value="VACUOLAR PROTEIN SORTING-ASSOCIATED PROTEIN 72 HOMOLOG"/>
    <property type="match status" value="1"/>
</dbReference>
<evidence type="ECO:0000313" key="5">
    <source>
        <dbReference type="EMBL" id="JAP52739.1"/>
    </source>
</evidence>
<dbReference type="EMBL" id="GEEE01002315">
    <property type="protein sequence ID" value="JAP60910.1"/>
    <property type="molecule type" value="Transcribed_RNA"/>
</dbReference>
<dbReference type="Pfam" id="PF08265">
    <property type="entry name" value="YL1_C"/>
    <property type="match status" value="1"/>
</dbReference>
<dbReference type="SMART" id="SM00993">
    <property type="entry name" value="YL1_C"/>
    <property type="match status" value="1"/>
</dbReference>
<evidence type="ECO:0000313" key="6">
    <source>
        <dbReference type="EMBL" id="JAP60910.1"/>
    </source>
</evidence>
<proteinExistence type="inferred from homology"/>
<evidence type="ECO:0000256" key="2">
    <source>
        <dbReference type="ARBA" id="ARBA00020000"/>
    </source>
</evidence>
<dbReference type="AlphaFoldDB" id="A0A0V0J650"/>
<feature type="compositionally biased region" description="Low complexity" evidence="3">
    <location>
        <begin position="146"/>
        <end position="165"/>
    </location>
</feature>
<evidence type="ECO:0000256" key="1">
    <source>
        <dbReference type="ARBA" id="ARBA00006832"/>
    </source>
</evidence>
<keyword evidence="6" id="KW-0830">Ubiquinone</keyword>
<comment type="similarity">
    <text evidence="1">Belongs to the VPS72/YL1 family.</text>
</comment>
<reference evidence="6" key="1">
    <citation type="submission" date="2016-01" db="EMBL/GenBank/DDBJ databases">
        <title>Reference transcriptome for the parasite Schistocephalus solidus: insights into the molecular evolution of parasitism.</title>
        <authorList>
            <person name="Hebert F.O."/>
            <person name="Grambauer S."/>
            <person name="Barber I."/>
            <person name="Landry C.R."/>
            <person name="Aubin-Horth N."/>
        </authorList>
    </citation>
    <scope>NUCLEOTIDE SEQUENCE</scope>
</reference>
<organism evidence="6">
    <name type="scientific">Schistocephalus solidus</name>
    <name type="common">Tapeworm</name>
    <dbReference type="NCBI Taxonomy" id="70667"/>
    <lineage>
        <taxon>Eukaryota</taxon>
        <taxon>Metazoa</taxon>
        <taxon>Spiralia</taxon>
        <taxon>Lophotrochozoa</taxon>
        <taxon>Platyhelminthes</taxon>
        <taxon>Cestoda</taxon>
        <taxon>Eucestoda</taxon>
        <taxon>Diphyllobothriidea</taxon>
        <taxon>Diphyllobothriidae</taxon>
        <taxon>Schistocephalus</taxon>
    </lineage>
</organism>
<evidence type="ECO:0000256" key="3">
    <source>
        <dbReference type="SAM" id="MobiDB-lite"/>
    </source>
</evidence>
<sequence length="382" mass="42758">MLNSVTLTRSRRPGAGSRMARLLNEEEEDEFYTSTYGGFTEEADDVDYESESSVQDSIDSDFVETEDDEEDNSAAGSDDEGEKQRRTKRVVTKSYKEPKARKKETASEKAKTESATATTGRAQASKAKPVSPEKPEEPISEGRQLRASTARSTAETTTAQRSSAANSEVAAIRRKALMAEIAQRKNVPEVRRLTQEELLAEAKITEEINKRSLARYQRLEIERKKNRVQKTVNQLPMIRIHHFAVPSVADQPEVYGAAVNSESGEVELCQMLVDREAKCSRTLVTFTDPASFAAAFPSAVAASRQQQMTGSKQPGRPRKRTRYCPLTGRLARYVDPLTRTPYADLAAFRALRYLYRLHLETGTPAIDLLRQYRTGQLRIPEA</sequence>
<dbReference type="GO" id="GO:0005634">
    <property type="term" value="C:nucleus"/>
    <property type="evidence" value="ECO:0007669"/>
    <property type="project" value="TreeGrafter"/>
</dbReference>
<protein>
    <recommendedName>
        <fullName evidence="2">Vacuolar protein sorting-associated protein 72 homolog</fullName>
    </recommendedName>
</protein>
<evidence type="ECO:0000259" key="4">
    <source>
        <dbReference type="SMART" id="SM00993"/>
    </source>
</evidence>
<accession>A0A0V0J650</accession>
<feature type="region of interest" description="Disordered" evidence="3">
    <location>
        <begin position="1"/>
        <end position="168"/>
    </location>
</feature>
<feature type="compositionally biased region" description="Basic and acidic residues" evidence="3">
    <location>
        <begin position="94"/>
        <end position="112"/>
    </location>
</feature>
<gene>
    <name evidence="6" type="primary">NDUS4</name>
    <name evidence="5" type="synonym">VPS72</name>
    <name evidence="6" type="ORF">TR105543</name>
</gene>
<dbReference type="InterPro" id="IPR013272">
    <property type="entry name" value="Vps72/YL1_C"/>
</dbReference>
<dbReference type="InterPro" id="IPR046757">
    <property type="entry name" value="YL1_N"/>
</dbReference>
<name>A0A0V0J650_SCHSO</name>
<dbReference type="EMBL" id="GEEE01010486">
    <property type="protein sequence ID" value="JAP52739.1"/>
    <property type="molecule type" value="Transcribed_RNA"/>
</dbReference>